<sequence>MRLTGVAGRATAIERESRVLFYHTLCKRSQTRHSWSSEEPTILSSSWNPVEDRNNLEKLNLAVFLIFQPPFLMIMILQGNVGPHPLIRLDKTAAESNEIRSLHSFMTWKRSAIYENEALVRSPWFHLTRGEFKVLVPEIPLSTQ</sequence>
<keyword evidence="2" id="KW-1185">Reference proteome</keyword>
<accession>A0AAV0L6M7</accession>
<evidence type="ECO:0000313" key="1">
    <source>
        <dbReference type="EMBL" id="CAI0430058.1"/>
    </source>
</evidence>
<reference evidence="1" key="1">
    <citation type="submission" date="2022-08" db="EMBL/GenBank/DDBJ databases">
        <authorList>
            <person name="Gutierrez-Valencia J."/>
        </authorList>
    </citation>
    <scope>NUCLEOTIDE SEQUENCE</scope>
</reference>
<organism evidence="1 2">
    <name type="scientific">Linum tenue</name>
    <dbReference type="NCBI Taxonomy" id="586396"/>
    <lineage>
        <taxon>Eukaryota</taxon>
        <taxon>Viridiplantae</taxon>
        <taxon>Streptophyta</taxon>
        <taxon>Embryophyta</taxon>
        <taxon>Tracheophyta</taxon>
        <taxon>Spermatophyta</taxon>
        <taxon>Magnoliopsida</taxon>
        <taxon>eudicotyledons</taxon>
        <taxon>Gunneridae</taxon>
        <taxon>Pentapetalae</taxon>
        <taxon>rosids</taxon>
        <taxon>fabids</taxon>
        <taxon>Malpighiales</taxon>
        <taxon>Linaceae</taxon>
        <taxon>Linum</taxon>
    </lineage>
</organism>
<protein>
    <submittedName>
        <fullName evidence="1">Uncharacterized protein</fullName>
    </submittedName>
</protein>
<evidence type="ECO:0000313" key="2">
    <source>
        <dbReference type="Proteomes" id="UP001154282"/>
    </source>
</evidence>
<feature type="non-terminal residue" evidence="1">
    <location>
        <position position="144"/>
    </location>
</feature>
<gene>
    <name evidence="1" type="ORF">LITE_LOCUS22437</name>
</gene>
<dbReference type="AlphaFoldDB" id="A0AAV0L6M7"/>
<dbReference type="EMBL" id="CAMGYJ010000006">
    <property type="protein sequence ID" value="CAI0430058.1"/>
    <property type="molecule type" value="Genomic_DNA"/>
</dbReference>
<dbReference type="Proteomes" id="UP001154282">
    <property type="component" value="Unassembled WGS sequence"/>
</dbReference>
<comment type="caution">
    <text evidence="1">The sequence shown here is derived from an EMBL/GenBank/DDBJ whole genome shotgun (WGS) entry which is preliminary data.</text>
</comment>
<name>A0AAV0L6M7_9ROSI</name>
<proteinExistence type="predicted"/>